<evidence type="ECO:0000313" key="2">
    <source>
        <dbReference type="Proteomes" id="UP001165190"/>
    </source>
</evidence>
<dbReference type="AlphaFoldDB" id="A0A9W7LP73"/>
<proteinExistence type="predicted"/>
<organism evidence="1 2">
    <name type="scientific">Hibiscus trionum</name>
    <name type="common">Flower of an hour</name>
    <dbReference type="NCBI Taxonomy" id="183268"/>
    <lineage>
        <taxon>Eukaryota</taxon>
        <taxon>Viridiplantae</taxon>
        <taxon>Streptophyta</taxon>
        <taxon>Embryophyta</taxon>
        <taxon>Tracheophyta</taxon>
        <taxon>Spermatophyta</taxon>
        <taxon>Magnoliopsida</taxon>
        <taxon>eudicotyledons</taxon>
        <taxon>Gunneridae</taxon>
        <taxon>Pentapetalae</taxon>
        <taxon>rosids</taxon>
        <taxon>malvids</taxon>
        <taxon>Malvales</taxon>
        <taxon>Malvaceae</taxon>
        <taxon>Malvoideae</taxon>
        <taxon>Hibiscus</taxon>
    </lineage>
</organism>
<protein>
    <submittedName>
        <fullName evidence="1">Uncharacterized protein</fullName>
    </submittedName>
</protein>
<reference evidence="1" key="1">
    <citation type="submission" date="2023-05" db="EMBL/GenBank/DDBJ databases">
        <title>Genome and transcriptome analyses reveal genes involved in the formation of fine ridges on petal epidermal cells in Hibiscus trionum.</title>
        <authorList>
            <person name="Koshimizu S."/>
            <person name="Masuda S."/>
            <person name="Ishii T."/>
            <person name="Shirasu K."/>
            <person name="Hoshino A."/>
            <person name="Arita M."/>
        </authorList>
    </citation>
    <scope>NUCLEOTIDE SEQUENCE</scope>
    <source>
        <strain evidence="1">Hamamatsu line</strain>
    </source>
</reference>
<comment type="caution">
    <text evidence="1">The sequence shown here is derived from an EMBL/GenBank/DDBJ whole genome shotgun (WGS) entry which is preliminary data.</text>
</comment>
<accession>A0A9W7LP73</accession>
<keyword evidence="2" id="KW-1185">Reference proteome</keyword>
<evidence type="ECO:0000313" key="1">
    <source>
        <dbReference type="EMBL" id="GMI70430.1"/>
    </source>
</evidence>
<dbReference type="Proteomes" id="UP001165190">
    <property type="component" value="Unassembled WGS sequence"/>
</dbReference>
<dbReference type="EMBL" id="BSYR01000008">
    <property type="protein sequence ID" value="GMI70430.1"/>
    <property type="molecule type" value="Genomic_DNA"/>
</dbReference>
<name>A0A9W7LP73_HIBTR</name>
<gene>
    <name evidence="1" type="ORF">HRI_000712300</name>
</gene>
<sequence>MHGRAKAMHIGQEVESVCEVWKVSQIETTFRMGSWNFCAELSSNKLTVIKLPFQHILKRINRTSGTQDTSILLKTAHAENWIRDYYGNL</sequence>